<dbReference type="Pfam" id="PF13646">
    <property type="entry name" value="HEAT_2"/>
    <property type="match status" value="2"/>
</dbReference>
<protein>
    <submittedName>
        <fullName evidence="3">Phycocyanin operon protein Y</fullName>
    </submittedName>
</protein>
<evidence type="ECO:0000256" key="2">
    <source>
        <dbReference type="ARBA" id="ARBA00022738"/>
    </source>
</evidence>
<sequence length="427" mass="47765">MDKRFANIFNLTEDQAIALLKTPLDQLEDQSDRYLAASHLINFPSERSINALIETVQDQNSELYHRIARRKAVESLGRLKASVALPIIRSCLTDEDCYTVENAVWAIGEIGTQDPEILEEIAQLLEKPGQTYRVIIQTLAALDYKPALDRIKTFTKSDNEPIASAAIATVCRFTGDTSEMHKVMAFLEHSSVNARRACIQDLIDARYYQGIPKIATCPISMVFRIRGIRLLAEAGLPAGDITFEDIEPSLDQVIRDHPDHLELVHEYDQMPTLDFLINELYHTDFGRCYLASKTLLKLSPETVADALLATYGDKGHNDYGAHYHVVKLLGWLKYTDAYDLIVEALHNKAPQFQKSRAAAAIALGNLGDERAIPLLQDNLNTKIFDLKYASLMALEQLGDTSSAQDLAAHDSDWLIREKAVTKAVTSH</sequence>
<dbReference type="KEGG" id="mpro:BJP34_30540"/>
<evidence type="ECO:0000313" key="3">
    <source>
        <dbReference type="EMBL" id="AOX03201.1"/>
    </source>
</evidence>
<dbReference type="SUPFAM" id="SSF48371">
    <property type="entry name" value="ARM repeat"/>
    <property type="match status" value="1"/>
</dbReference>
<dbReference type="PANTHER" id="PTHR12697">
    <property type="entry name" value="PBS LYASE HEAT-LIKE PROTEIN"/>
    <property type="match status" value="1"/>
</dbReference>
<proteinExistence type="predicted"/>
<dbReference type="InterPro" id="IPR016024">
    <property type="entry name" value="ARM-type_fold"/>
</dbReference>
<dbReference type="Gene3D" id="1.25.10.10">
    <property type="entry name" value="Leucine-rich Repeat Variant"/>
    <property type="match status" value="2"/>
</dbReference>
<organism evidence="3 4">
    <name type="scientific">Moorena producens PAL-8-15-08-1</name>
    <dbReference type="NCBI Taxonomy" id="1458985"/>
    <lineage>
        <taxon>Bacteria</taxon>
        <taxon>Bacillati</taxon>
        <taxon>Cyanobacteriota</taxon>
        <taxon>Cyanophyceae</taxon>
        <taxon>Coleofasciculales</taxon>
        <taxon>Coleofasciculaceae</taxon>
        <taxon>Moorena</taxon>
    </lineage>
</organism>
<name>A0A1D8TZX4_9CYAN</name>
<dbReference type="GO" id="GO:0030089">
    <property type="term" value="C:phycobilisome"/>
    <property type="evidence" value="ECO:0007669"/>
    <property type="project" value="UniProtKB-KW"/>
</dbReference>
<evidence type="ECO:0000256" key="1">
    <source>
        <dbReference type="ARBA" id="ARBA00022549"/>
    </source>
</evidence>
<gene>
    <name evidence="3" type="ORF">BJP34_30540</name>
</gene>
<keyword evidence="1" id="KW-0042">Antenna complex</keyword>
<dbReference type="InterPro" id="IPR004155">
    <property type="entry name" value="PBS_lyase_HEAT"/>
</dbReference>
<dbReference type="Proteomes" id="UP000177870">
    <property type="component" value="Chromosome"/>
</dbReference>
<accession>A0A1D8TZX4</accession>
<dbReference type="RefSeq" id="WP_070395589.1">
    <property type="nucleotide sequence ID" value="NZ_CP017599.1"/>
</dbReference>
<dbReference type="STRING" id="1458985.BJP34_30540"/>
<evidence type="ECO:0000313" key="4">
    <source>
        <dbReference type="Proteomes" id="UP000177870"/>
    </source>
</evidence>
<dbReference type="SMART" id="SM00567">
    <property type="entry name" value="EZ_HEAT"/>
    <property type="match status" value="6"/>
</dbReference>
<dbReference type="InterPro" id="IPR011989">
    <property type="entry name" value="ARM-like"/>
</dbReference>
<dbReference type="AlphaFoldDB" id="A0A1D8TZX4"/>
<dbReference type="OrthoDB" id="527225at2"/>
<dbReference type="GO" id="GO:0016491">
    <property type="term" value="F:oxidoreductase activity"/>
    <property type="evidence" value="ECO:0007669"/>
    <property type="project" value="TreeGrafter"/>
</dbReference>
<keyword evidence="2" id="KW-0605">Phycobilisome</keyword>
<reference evidence="4" key="1">
    <citation type="submission" date="2016-10" db="EMBL/GenBank/DDBJ databases">
        <title>Comparative genomics uncovers the prolific and rare metabolic potential of the cyanobacterial genus Moorea.</title>
        <authorList>
            <person name="Leao T."/>
            <person name="Castelao G."/>
            <person name="Korobeynikov A."/>
            <person name="Monroe E.A."/>
            <person name="Podell S."/>
            <person name="Glukhov E."/>
            <person name="Allen E."/>
            <person name="Gerwick W.H."/>
            <person name="Gerwick L."/>
        </authorList>
    </citation>
    <scope>NUCLEOTIDE SEQUENCE [LARGE SCALE GENOMIC DNA]</scope>
    <source>
        <strain evidence="4">PAL-8-15-08-1</strain>
    </source>
</reference>
<dbReference type="EMBL" id="CP017599">
    <property type="protein sequence ID" value="AOX03201.1"/>
    <property type="molecule type" value="Genomic_DNA"/>
</dbReference>
<dbReference type="PANTHER" id="PTHR12697:SF5">
    <property type="entry name" value="DEOXYHYPUSINE HYDROXYLASE"/>
    <property type="match status" value="1"/>
</dbReference>